<dbReference type="Proteomes" id="UP000663856">
    <property type="component" value="Unassembled WGS sequence"/>
</dbReference>
<dbReference type="Gene3D" id="3.40.50.10140">
    <property type="entry name" value="Toll/interleukin-1 receptor homology (TIR) domain"/>
    <property type="match status" value="3"/>
</dbReference>
<feature type="domain" description="TIR" evidence="1">
    <location>
        <begin position="539"/>
        <end position="676"/>
    </location>
</feature>
<gene>
    <name evidence="2" type="ORF">WKI299_LOCUS18669</name>
</gene>
<comment type="caution">
    <text evidence="2">The sequence shown here is derived from an EMBL/GenBank/DDBJ whole genome shotgun (WGS) entry which is preliminary data.</text>
</comment>
<dbReference type="AlphaFoldDB" id="A0A816T6E2"/>
<accession>A0A816T6E2</accession>
<name>A0A816T6E2_9BILA</name>
<dbReference type="SUPFAM" id="SSF52200">
    <property type="entry name" value="Toll/Interleukin receptor TIR domain"/>
    <property type="match status" value="3"/>
</dbReference>
<feature type="domain" description="TIR" evidence="1">
    <location>
        <begin position="300"/>
        <end position="437"/>
    </location>
</feature>
<evidence type="ECO:0000259" key="1">
    <source>
        <dbReference type="PROSITE" id="PS50104"/>
    </source>
</evidence>
<feature type="domain" description="TIR" evidence="1">
    <location>
        <begin position="61"/>
        <end position="198"/>
    </location>
</feature>
<dbReference type="PANTHER" id="PTHR46270:SF2">
    <property type="entry name" value="TIR DOMAIN-CONTAINING PROTEIN"/>
    <property type="match status" value="1"/>
</dbReference>
<dbReference type="InterPro" id="IPR000157">
    <property type="entry name" value="TIR_dom"/>
</dbReference>
<dbReference type="PROSITE" id="PS50104">
    <property type="entry name" value="TIR"/>
    <property type="match status" value="3"/>
</dbReference>
<dbReference type="PANTHER" id="PTHR46270">
    <property type="entry name" value="ARMADILLO-TYPE FOLD-RELATED"/>
    <property type="match status" value="1"/>
</dbReference>
<dbReference type="Pfam" id="PF13676">
    <property type="entry name" value="TIR_2"/>
    <property type="match status" value="3"/>
</dbReference>
<evidence type="ECO:0000313" key="2">
    <source>
        <dbReference type="EMBL" id="CAF2093167.1"/>
    </source>
</evidence>
<protein>
    <recommendedName>
        <fullName evidence="1">TIR domain-containing protein</fullName>
    </recommendedName>
</protein>
<evidence type="ECO:0000313" key="3">
    <source>
        <dbReference type="Proteomes" id="UP000663856"/>
    </source>
</evidence>
<dbReference type="InterPro" id="IPR035897">
    <property type="entry name" value="Toll_tir_struct_dom_sf"/>
</dbReference>
<dbReference type="GO" id="GO:0007165">
    <property type="term" value="P:signal transduction"/>
    <property type="evidence" value="ECO:0007669"/>
    <property type="project" value="InterPro"/>
</dbReference>
<proteinExistence type="predicted"/>
<organism evidence="2 3">
    <name type="scientific">Rotaria magnacalcarata</name>
    <dbReference type="NCBI Taxonomy" id="392030"/>
    <lineage>
        <taxon>Eukaryota</taxon>
        <taxon>Metazoa</taxon>
        <taxon>Spiralia</taxon>
        <taxon>Gnathifera</taxon>
        <taxon>Rotifera</taxon>
        <taxon>Eurotatoria</taxon>
        <taxon>Bdelloidea</taxon>
        <taxon>Philodinida</taxon>
        <taxon>Philodinidae</taxon>
        <taxon>Rotaria</taxon>
    </lineage>
</organism>
<reference evidence="2" key="1">
    <citation type="submission" date="2021-02" db="EMBL/GenBank/DDBJ databases">
        <authorList>
            <person name="Nowell W R."/>
        </authorList>
    </citation>
    <scope>NUCLEOTIDE SEQUENCE</scope>
</reference>
<dbReference type="EMBL" id="CAJNRF010007618">
    <property type="protein sequence ID" value="CAF2093167.1"/>
    <property type="molecule type" value="Genomic_DNA"/>
</dbReference>
<sequence>MKFIFSNSLDSDNCVNECRAYHWTPEGHKILEKDEIIHETSAPVDLSPIENNYENALNENRSWDLMISYCRADRELCYRIHDRLKKTNKYKIWIENEGISLNTSFMESIAEAVQKSKIVLVCMSTRYSESQACRAECQYAHTLKRIICPLIVERNYKPSGWLGFVTSGKLYLNFAKLDFDETLDQLIKEIDRILYRDIQSRANVLISNDMNHSEDVTVKPVSVLSATLLPKESKKNENIADDTTATDMTYSQPDSKDTVDSIRTYNSLGIEQRSTKNKTLDRNELSPIENNYENALNENKSWDLMISYCRADRELCYRIHDRLKKTNKYKIWIENEGISLNTSFMESIAEAVQKSKIVLVCMSTRYSESQACRAECQYAHTLKRIICPLIVERNYKPSGWLGFVTSGKLYLNFAKLDFDETLDQLIKEIDRILYRDIQSRANVLISNDMNHSEDVTVKPVSVLSATLLPKESKKNENIADDTTATDMTYSQPDSKDTVDSIRTYNSLGIEQRSTKNKTLDRNELSPIENNYENALNENKSWDLMISYCRADRELCYRIHDRLKKTNKYKIWIENEGISLNTSFMESIAEAVQKSKIVLVCMSTRYSESQACRAECQYAHTLKRIICPLIVERNYKPSGWLGFVTSGKLYLNFAKLDFDETLDQLIKEIDRILYRDIQSRANVLISNDMNHSEDVTVKPVSVLSATLLPKESKKNENIADDTTATDMTYSQPDSKDTVDSIRTYNSLGIEQRSTQDVLNFLNNQHLKSLLPLCGAFNGRQLYDLYKTCKKESKNEKMYEKLRLKAAGLSFNEYLQFLQTVEPHIPKQNSGSSLCVIL</sequence>